<evidence type="ECO:0000259" key="1">
    <source>
        <dbReference type="Pfam" id="PF21068"/>
    </source>
</evidence>
<organism evidence="2 3">
    <name type="scientific">Allokutzneria multivorans</name>
    <dbReference type="NCBI Taxonomy" id="1142134"/>
    <lineage>
        <taxon>Bacteria</taxon>
        <taxon>Bacillati</taxon>
        <taxon>Actinomycetota</taxon>
        <taxon>Actinomycetes</taxon>
        <taxon>Pseudonocardiales</taxon>
        <taxon>Pseudonocardiaceae</taxon>
        <taxon>Allokutzneria</taxon>
    </lineage>
</organism>
<dbReference type="Gene3D" id="3.30.470.20">
    <property type="entry name" value="ATP-grasp fold, B domain"/>
    <property type="match status" value="1"/>
</dbReference>
<dbReference type="EMBL" id="BAABAL010000020">
    <property type="protein sequence ID" value="GAA4031750.1"/>
    <property type="molecule type" value="Genomic_DNA"/>
</dbReference>
<dbReference type="SUPFAM" id="SSF56059">
    <property type="entry name" value="Glutathione synthetase ATP-binding domain-like"/>
    <property type="match status" value="1"/>
</dbReference>
<gene>
    <name evidence="2" type="ORF">GCM10022247_66010</name>
</gene>
<dbReference type="RefSeq" id="WP_344883873.1">
    <property type="nucleotide sequence ID" value="NZ_BAABAL010000020.1"/>
</dbReference>
<comment type="caution">
    <text evidence="2">The sequence shown here is derived from an EMBL/GenBank/DDBJ whole genome shotgun (WGS) entry which is preliminary data.</text>
</comment>
<evidence type="ECO:0000313" key="3">
    <source>
        <dbReference type="Proteomes" id="UP001501747"/>
    </source>
</evidence>
<accession>A0ABP7TVQ2</accession>
<dbReference type="InterPro" id="IPR048936">
    <property type="entry name" value="MvdD-like_ATPgrasp"/>
</dbReference>
<dbReference type="PANTHER" id="PTHR21621">
    <property type="entry name" value="RIBOSOMAL PROTEIN S6 MODIFICATION PROTEIN"/>
    <property type="match status" value="1"/>
</dbReference>
<feature type="domain" description="MvdD-like pre-ATP grasp" evidence="1">
    <location>
        <begin position="5"/>
        <end position="122"/>
    </location>
</feature>
<name>A0ABP7TVQ2_9PSEU</name>
<keyword evidence="3" id="KW-1185">Reference proteome</keyword>
<dbReference type="PANTHER" id="PTHR21621:SF0">
    <property type="entry name" value="BETA-CITRYLGLUTAMATE SYNTHASE B-RELATED"/>
    <property type="match status" value="1"/>
</dbReference>
<dbReference type="Pfam" id="PF21068">
    <property type="entry name" value="ATPgraspMvdD"/>
    <property type="match status" value="1"/>
</dbReference>
<proteinExistence type="predicted"/>
<sequence length="337" mass="36901">MSGRTVIVVTSTWDLHSDVVISRLRERGADVVRINTEDVPRSTVLDVAFGDGEQGAEVLLRHEDREVDLARVRSVWTRPAGEWTFSENLQLWERAFAAAEAAHVVNRLWESLDCFWMSRPSAIEAASWKGEQLRRARRMGFAVPRTTITTDPLAVQRFRADSRGPIVTTALSGATRSTASGWADPMRTTALANGTATTVTEDLLRPDDRRPPVPCLLQEIVAKRAELNVTIVGDEVFAAEIHVEENRAAAGGSPHALPQGPDCSPATLPESVRARCRDFVHSYGLTFGVLDLLVTPSGEYVFLENNPVGQFLHIEERVPALGITDAVVDCLARNSGG</sequence>
<reference evidence="3" key="1">
    <citation type="journal article" date="2019" name="Int. J. Syst. Evol. Microbiol.">
        <title>The Global Catalogue of Microorganisms (GCM) 10K type strain sequencing project: providing services to taxonomists for standard genome sequencing and annotation.</title>
        <authorList>
            <consortium name="The Broad Institute Genomics Platform"/>
            <consortium name="The Broad Institute Genome Sequencing Center for Infectious Disease"/>
            <person name="Wu L."/>
            <person name="Ma J."/>
        </authorList>
    </citation>
    <scope>NUCLEOTIDE SEQUENCE [LARGE SCALE GENOMIC DNA]</scope>
    <source>
        <strain evidence="3">JCM 17342</strain>
    </source>
</reference>
<evidence type="ECO:0000313" key="2">
    <source>
        <dbReference type="EMBL" id="GAA4031750.1"/>
    </source>
</evidence>
<protein>
    <recommendedName>
        <fullName evidence="1">MvdD-like pre-ATP grasp domain-containing protein</fullName>
    </recommendedName>
</protein>
<dbReference type="Proteomes" id="UP001501747">
    <property type="component" value="Unassembled WGS sequence"/>
</dbReference>